<dbReference type="InterPro" id="IPR029044">
    <property type="entry name" value="Nucleotide-diphossugar_trans"/>
</dbReference>
<dbReference type="CDD" id="cd00761">
    <property type="entry name" value="Glyco_tranf_GTA_type"/>
    <property type="match status" value="1"/>
</dbReference>
<dbReference type="OrthoDB" id="396512at2"/>
<organism evidence="2 3">
    <name type="scientific">Flavobacterium fontis</name>
    <dbReference type="NCBI Taxonomy" id="1124188"/>
    <lineage>
        <taxon>Bacteria</taxon>
        <taxon>Pseudomonadati</taxon>
        <taxon>Bacteroidota</taxon>
        <taxon>Flavobacteriia</taxon>
        <taxon>Flavobacteriales</taxon>
        <taxon>Flavobacteriaceae</taxon>
        <taxon>Flavobacterium</taxon>
    </lineage>
</organism>
<dbReference type="Gene3D" id="3.90.550.10">
    <property type="entry name" value="Spore Coat Polysaccharide Biosynthesis Protein SpsA, Chain A"/>
    <property type="match status" value="1"/>
</dbReference>
<dbReference type="AlphaFoldDB" id="A0A1M5CQ31"/>
<keyword evidence="3" id="KW-1185">Reference proteome</keyword>
<evidence type="ECO:0000313" key="2">
    <source>
        <dbReference type="EMBL" id="SHF56821.1"/>
    </source>
</evidence>
<dbReference type="InterPro" id="IPR001173">
    <property type="entry name" value="Glyco_trans_2-like"/>
</dbReference>
<dbReference type="RefSeq" id="WP_073364052.1">
    <property type="nucleotide sequence ID" value="NZ_FQVQ01000012.1"/>
</dbReference>
<dbReference type="GO" id="GO:0016740">
    <property type="term" value="F:transferase activity"/>
    <property type="evidence" value="ECO:0007669"/>
    <property type="project" value="UniProtKB-KW"/>
</dbReference>
<dbReference type="SUPFAM" id="SSF53448">
    <property type="entry name" value="Nucleotide-diphospho-sugar transferases"/>
    <property type="match status" value="1"/>
</dbReference>
<feature type="domain" description="Glycosyltransferase 2-like" evidence="1">
    <location>
        <begin position="4"/>
        <end position="130"/>
    </location>
</feature>
<gene>
    <name evidence="2" type="ORF">SAMN05444377_11292</name>
</gene>
<dbReference type="STRING" id="1124188.SAMN05444377_11292"/>
<proteinExistence type="predicted"/>
<keyword evidence="2" id="KW-0808">Transferase</keyword>
<reference evidence="2 3" key="1">
    <citation type="submission" date="2016-11" db="EMBL/GenBank/DDBJ databases">
        <authorList>
            <person name="Jaros S."/>
            <person name="Januszkiewicz K."/>
            <person name="Wedrychowicz H."/>
        </authorList>
    </citation>
    <scope>NUCLEOTIDE SEQUENCE [LARGE SCALE GENOMIC DNA]</scope>
    <source>
        <strain evidence="2 3">DSM 25660</strain>
    </source>
</reference>
<name>A0A1M5CQ31_9FLAO</name>
<sequence>MLVSILIPVYNAASHLASCWATLEAQTHTDFEAVFVNDGSTDATEQMLQEKVTREPRFRVISQSNQGVSAARNTGIALAQGDYIAFMDVDDTLAPDFLEQLLSAAKNYDCEVVFSGFQRELQGQWYAEVPPLPLHKKFDTAQIRQEVWPAYLRSNQLNSVCNKLFARALVQSIRFPVGQALGEDGVFGRQVVSQAQSLVVLDYCGYFYREVAGSATRNLLKHDYFQAALHDYESPTGWESLPNYKALQSEKFLRQVLMCLGLYTKKENGLSFWAQWRTLRKLAHHAAVKQALNEVPDSFVARQSRFYQMVLSLLKKKQVGLLFLALRYSHYKNKTK</sequence>
<dbReference type="EMBL" id="FQVQ01000012">
    <property type="protein sequence ID" value="SHF56821.1"/>
    <property type="molecule type" value="Genomic_DNA"/>
</dbReference>
<dbReference type="InterPro" id="IPR050834">
    <property type="entry name" value="Glycosyltransf_2"/>
</dbReference>
<accession>A0A1M5CQ31</accession>
<evidence type="ECO:0000313" key="3">
    <source>
        <dbReference type="Proteomes" id="UP000184147"/>
    </source>
</evidence>
<protein>
    <submittedName>
        <fullName evidence="2">Glycosyltransferase involved in cell wall bisynthesis</fullName>
    </submittedName>
</protein>
<dbReference type="Proteomes" id="UP000184147">
    <property type="component" value="Unassembled WGS sequence"/>
</dbReference>
<dbReference type="Pfam" id="PF00535">
    <property type="entry name" value="Glycos_transf_2"/>
    <property type="match status" value="1"/>
</dbReference>
<dbReference type="PANTHER" id="PTHR43685">
    <property type="entry name" value="GLYCOSYLTRANSFERASE"/>
    <property type="match status" value="1"/>
</dbReference>
<dbReference type="PANTHER" id="PTHR43685:SF2">
    <property type="entry name" value="GLYCOSYLTRANSFERASE 2-LIKE DOMAIN-CONTAINING PROTEIN"/>
    <property type="match status" value="1"/>
</dbReference>
<evidence type="ECO:0000259" key="1">
    <source>
        <dbReference type="Pfam" id="PF00535"/>
    </source>
</evidence>